<name>A0A853AB72_9ACTN</name>
<organism evidence="5 6">
    <name type="scientific">Allostreptomyces psammosilenae</name>
    <dbReference type="NCBI Taxonomy" id="1892865"/>
    <lineage>
        <taxon>Bacteria</taxon>
        <taxon>Bacillati</taxon>
        <taxon>Actinomycetota</taxon>
        <taxon>Actinomycetes</taxon>
        <taxon>Kitasatosporales</taxon>
        <taxon>Streptomycetaceae</taxon>
        <taxon>Allostreptomyces</taxon>
    </lineage>
</organism>
<feature type="compositionally biased region" description="Pro residues" evidence="3">
    <location>
        <begin position="187"/>
        <end position="204"/>
    </location>
</feature>
<feature type="compositionally biased region" description="Low complexity" evidence="3">
    <location>
        <begin position="217"/>
        <end position="229"/>
    </location>
</feature>
<feature type="domain" description="Putative zinc-finger" evidence="4">
    <location>
        <begin position="13"/>
        <end position="43"/>
    </location>
</feature>
<evidence type="ECO:0000313" key="6">
    <source>
        <dbReference type="Proteomes" id="UP000567795"/>
    </source>
</evidence>
<keyword evidence="2" id="KW-0804">Transcription</keyword>
<dbReference type="Proteomes" id="UP000567795">
    <property type="component" value="Unassembled WGS sequence"/>
</dbReference>
<protein>
    <recommendedName>
        <fullName evidence="4">Putative zinc-finger domain-containing protein</fullName>
    </recommendedName>
</protein>
<keyword evidence="1" id="KW-0805">Transcription regulation</keyword>
<comment type="caution">
    <text evidence="5">The sequence shown here is derived from an EMBL/GenBank/DDBJ whole genome shotgun (WGS) entry which is preliminary data.</text>
</comment>
<evidence type="ECO:0000256" key="3">
    <source>
        <dbReference type="SAM" id="MobiDB-lite"/>
    </source>
</evidence>
<reference evidence="5 6" key="1">
    <citation type="submission" date="2020-07" db="EMBL/GenBank/DDBJ databases">
        <title>Sequencing the genomes of 1000 actinobacteria strains.</title>
        <authorList>
            <person name="Klenk H.-P."/>
        </authorList>
    </citation>
    <scope>NUCLEOTIDE SEQUENCE [LARGE SCALE GENOMIC DNA]</scope>
    <source>
        <strain evidence="5 6">DSM 42178</strain>
    </source>
</reference>
<accession>A0A853AB72</accession>
<evidence type="ECO:0000256" key="1">
    <source>
        <dbReference type="ARBA" id="ARBA00023015"/>
    </source>
</evidence>
<evidence type="ECO:0000259" key="4">
    <source>
        <dbReference type="Pfam" id="PF13490"/>
    </source>
</evidence>
<feature type="compositionally biased region" description="Low complexity" evidence="3">
    <location>
        <begin position="428"/>
        <end position="450"/>
    </location>
</feature>
<feature type="compositionally biased region" description="Basic and acidic residues" evidence="3">
    <location>
        <begin position="410"/>
        <end position="425"/>
    </location>
</feature>
<gene>
    <name evidence="5" type="ORF">FHU37_004777</name>
</gene>
<evidence type="ECO:0000313" key="5">
    <source>
        <dbReference type="EMBL" id="NYI07748.1"/>
    </source>
</evidence>
<proteinExistence type="predicted"/>
<dbReference type="InterPro" id="IPR027383">
    <property type="entry name" value="Znf_put"/>
</dbReference>
<dbReference type="InterPro" id="IPR034660">
    <property type="entry name" value="DinB/YfiT-like"/>
</dbReference>
<sequence>MSGLPDRDHEYYRTLLGAWAVDACAPEETLAVESHLTGCVPCRQEALRLRDAAGWLTVEDTLEPSPELRGSVLERCLARRPARHRLPSWAAGYGAEAARLDALLRDLPGHDWLRRVRTPWPSGAAGEVQWSIADVLCHLSAGDGLVARALGLPDPLDASGSRFGNVSLFPSRRATAGAPASAGPTVPDAPAPADPTAPDAPAPADPDGTDGTGRAGPAGPAGPASPTDPVGGARTDPRQRTELLIAAEADRSDDTVRDAWREQTRAVLQAVGLAGHHVGAVEVEYGTHSVPLRDALVARAFACWIHGTDIAAAVSYPYPAPEPAHLRQLAELGLRLLPGALEHLIKDGRATPRPGHYTTVHLTGAGLRRRIPGAPGGTAALAGPDDRDDGPLSGGPADPGPHAGPPRAAGPDDRADAADPADLIRLRPVAPADTVTGAATAGPAATALGDPRPPAGRPRATGTVELVTGVEAASLTMDVQEFCLLLAGRRTPQEAAALIAVDGDRDAAHDLLRAAARVDLL</sequence>
<dbReference type="Pfam" id="PF13490">
    <property type="entry name" value="zf-HC2"/>
    <property type="match status" value="1"/>
</dbReference>
<dbReference type="SUPFAM" id="SSF109854">
    <property type="entry name" value="DinB/YfiT-like putative metalloenzymes"/>
    <property type="match status" value="1"/>
</dbReference>
<dbReference type="Gene3D" id="1.10.10.1320">
    <property type="entry name" value="Anti-sigma factor, zinc-finger domain"/>
    <property type="match status" value="1"/>
</dbReference>
<feature type="region of interest" description="Disordered" evidence="3">
    <location>
        <begin position="347"/>
        <end position="459"/>
    </location>
</feature>
<dbReference type="EMBL" id="JACBZD010000002">
    <property type="protein sequence ID" value="NYI07748.1"/>
    <property type="molecule type" value="Genomic_DNA"/>
</dbReference>
<keyword evidence="6" id="KW-1185">Reference proteome</keyword>
<dbReference type="InterPro" id="IPR041916">
    <property type="entry name" value="Anti_sigma_zinc_sf"/>
</dbReference>
<feature type="compositionally biased region" description="Low complexity" evidence="3">
    <location>
        <begin position="175"/>
        <end position="186"/>
    </location>
</feature>
<dbReference type="AlphaFoldDB" id="A0A853AB72"/>
<dbReference type="RefSeq" id="WP_179816702.1">
    <property type="nucleotide sequence ID" value="NZ_JACBZD010000002.1"/>
</dbReference>
<evidence type="ECO:0000256" key="2">
    <source>
        <dbReference type="ARBA" id="ARBA00023163"/>
    </source>
</evidence>
<feature type="region of interest" description="Disordered" evidence="3">
    <location>
        <begin position="175"/>
        <end position="235"/>
    </location>
</feature>